<gene>
    <name evidence="1" type="ORF">EYH21_01645</name>
</gene>
<dbReference type="InterPro" id="IPR036503">
    <property type="entry name" value="Ald_Fedxn_OxRdtase_N_sf"/>
</dbReference>
<evidence type="ECO:0000313" key="2">
    <source>
        <dbReference type="Proteomes" id="UP000618343"/>
    </source>
</evidence>
<dbReference type="AlphaFoldDB" id="A0A832ZGW5"/>
<organism evidence="1 2">
    <name type="scientific">Methanothermococcus okinawensis</name>
    <dbReference type="NCBI Taxonomy" id="155863"/>
    <lineage>
        <taxon>Archaea</taxon>
        <taxon>Methanobacteriati</taxon>
        <taxon>Methanobacteriota</taxon>
        <taxon>Methanomada group</taxon>
        <taxon>Methanococci</taxon>
        <taxon>Methanococcales</taxon>
        <taxon>Methanococcaceae</taxon>
        <taxon>Methanothermococcus</taxon>
    </lineage>
</organism>
<protein>
    <submittedName>
        <fullName evidence="1">Uncharacterized protein</fullName>
    </submittedName>
</protein>
<proteinExistence type="predicted"/>
<dbReference type="SUPFAM" id="SSF56228">
    <property type="entry name" value="Aldehyde ferredoxin oxidoreductase, N-terminal domain"/>
    <property type="match status" value="1"/>
</dbReference>
<dbReference type="Gene3D" id="3.60.9.10">
    <property type="entry name" value="Aldehyde ferredoxin oxidoreductase, N-terminal domain"/>
    <property type="match status" value="1"/>
</dbReference>
<sequence>MGGAGYALKFTGLRNVAVVRRCDKPSFLVIEGNGEGIKIDFIDMESYLEEYTSGYHLNQCILEMFSEKNYRALIVGPAGINTNIGAIFS</sequence>
<comment type="caution">
    <text evidence="1">The sequence shown here is derived from an EMBL/GenBank/DDBJ whole genome shotgun (WGS) entry which is preliminary data.</text>
</comment>
<accession>A0A832ZGW5</accession>
<name>A0A832ZGW5_9EURY</name>
<dbReference type="Proteomes" id="UP000618343">
    <property type="component" value="Unassembled WGS sequence"/>
</dbReference>
<evidence type="ECO:0000313" key="1">
    <source>
        <dbReference type="EMBL" id="HIP90990.1"/>
    </source>
</evidence>
<dbReference type="EMBL" id="DQUO01000015">
    <property type="protein sequence ID" value="HIP90990.1"/>
    <property type="molecule type" value="Genomic_DNA"/>
</dbReference>
<reference evidence="1" key="1">
    <citation type="journal article" date="2020" name="ISME J.">
        <title>Gammaproteobacteria mediating utilization of methyl-, sulfur- and petroleum organic compounds in deep ocean hydrothermal plumes.</title>
        <authorList>
            <person name="Zhou Z."/>
            <person name="Liu Y."/>
            <person name="Pan J."/>
            <person name="Cron B.R."/>
            <person name="Toner B.M."/>
            <person name="Anantharaman K."/>
            <person name="Breier J.A."/>
            <person name="Dick G.J."/>
            <person name="Li M."/>
        </authorList>
    </citation>
    <scope>NUCLEOTIDE SEQUENCE</scope>
    <source>
        <strain evidence="1">SZUA-1471</strain>
    </source>
</reference>